<organism evidence="2 3">
    <name type="scientific">Aquamicrobium lusatiense</name>
    <dbReference type="NCBI Taxonomy" id="89772"/>
    <lineage>
        <taxon>Bacteria</taxon>
        <taxon>Pseudomonadati</taxon>
        <taxon>Pseudomonadota</taxon>
        <taxon>Alphaproteobacteria</taxon>
        <taxon>Hyphomicrobiales</taxon>
        <taxon>Phyllobacteriaceae</taxon>
        <taxon>Aquamicrobium</taxon>
    </lineage>
</organism>
<feature type="transmembrane region" description="Helical" evidence="1">
    <location>
        <begin position="12"/>
        <end position="33"/>
    </location>
</feature>
<evidence type="ECO:0000313" key="3">
    <source>
        <dbReference type="Proteomes" id="UP000533306"/>
    </source>
</evidence>
<keyword evidence="3" id="KW-1185">Reference proteome</keyword>
<dbReference type="InterPro" id="IPR025333">
    <property type="entry name" value="DUF4239"/>
</dbReference>
<name>A0A7W9S7D0_9HYPH</name>
<evidence type="ECO:0000313" key="2">
    <source>
        <dbReference type="EMBL" id="MBB6014383.1"/>
    </source>
</evidence>
<keyword evidence="1" id="KW-1133">Transmembrane helix</keyword>
<feature type="transmembrane region" description="Helical" evidence="1">
    <location>
        <begin position="45"/>
        <end position="66"/>
    </location>
</feature>
<sequence>MHTLLAQSSPVLFLVIAGFCIGALAIGLSFLNIASRLFKGMPGQVPTPAFMGVVSTAWALSMGFAASDVWSLDARADSAATAERSAVMRLIGVSDESALNLPAMNEAVRNYADLARTTEWQETLNRVPNPLVDDALQEIRIGIVDMVKRGIASPLVSKAVNDFDELQDARNERLAIGQTAVDLTKWYLVLCLTVMAMITIAMVHAEVPKAGRNALAIFSVVVCVCLWILAMHTNPYKGMPVTLFASTSSR</sequence>
<accession>A0A7W9S7D0</accession>
<dbReference type="EMBL" id="JACHEU010000005">
    <property type="protein sequence ID" value="MBB6014383.1"/>
    <property type="molecule type" value="Genomic_DNA"/>
</dbReference>
<keyword evidence="1" id="KW-0812">Transmembrane</keyword>
<protein>
    <recommendedName>
        <fullName evidence="4">DUF4239 domain-containing protein</fullName>
    </recommendedName>
</protein>
<feature type="transmembrane region" description="Helical" evidence="1">
    <location>
        <begin position="186"/>
        <end position="203"/>
    </location>
</feature>
<evidence type="ECO:0000256" key="1">
    <source>
        <dbReference type="SAM" id="Phobius"/>
    </source>
</evidence>
<dbReference type="AlphaFoldDB" id="A0A7W9S7D0"/>
<reference evidence="2 3" key="1">
    <citation type="submission" date="2020-08" db="EMBL/GenBank/DDBJ databases">
        <title>Genomic Encyclopedia of Type Strains, Phase IV (KMG-IV): sequencing the most valuable type-strain genomes for metagenomic binning, comparative biology and taxonomic classification.</title>
        <authorList>
            <person name="Goeker M."/>
        </authorList>
    </citation>
    <scope>NUCLEOTIDE SEQUENCE [LARGE SCALE GENOMIC DNA]</scope>
    <source>
        <strain evidence="2 3">DSM 11099</strain>
    </source>
</reference>
<dbReference type="Proteomes" id="UP000533306">
    <property type="component" value="Unassembled WGS sequence"/>
</dbReference>
<feature type="transmembrane region" description="Helical" evidence="1">
    <location>
        <begin position="215"/>
        <end position="233"/>
    </location>
</feature>
<evidence type="ECO:0008006" key="4">
    <source>
        <dbReference type="Google" id="ProtNLM"/>
    </source>
</evidence>
<keyword evidence="1" id="KW-0472">Membrane</keyword>
<dbReference type="RefSeq" id="WP_183832558.1">
    <property type="nucleotide sequence ID" value="NZ_JACHEU010000005.1"/>
</dbReference>
<comment type="caution">
    <text evidence="2">The sequence shown here is derived from an EMBL/GenBank/DDBJ whole genome shotgun (WGS) entry which is preliminary data.</text>
</comment>
<proteinExistence type="predicted"/>
<gene>
    <name evidence="2" type="ORF">HNR59_003777</name>
</gene>
<dbReference type="Pfam" id="PF14023">
    <property type="entry name" value="Bestrophin-like"/>
    <property type="match status" value="1"/>
</dbReference>